<sequence length="368" mass="40047">MAIELVVACRDVEGLSPKEKSTLVALATFADEAGFVHEIPAERIARATDFRVRTVQRALAGLRKSGLIAAHHRANHPNSYSVDVGAAEHCQCGGMGASVGTREDADQKIRVRSAHESNHMPRSANEDSAVRAPTEMADSARPAPGQSEELRPMASEKRSLKSPEPVRGAAPDHGVAQPAPEFRAETPSDASEVPPRVDDGTCRAALGELCRCRPTKDHLHVEGMDCETMTNTPESHWARADSLMTVAKAWSFYGNGRNYFRELVEQLVARGWDGPAIVKALGPRPEVSTHPFGLIRHRLEALLDSRPPTEQTALTPTASRCWICGGEAPQGTHKCGPCEEERPEGSKSRVRWREVWKQINGPDVCPGT</sequence>
<evidence type="ECO:0000256" key="1">
    <source>
        <dbReference type="SAM" id="MobiDB-lite"/>
    </source>
</evidence>
<dbReference type="Proteomes" id="UP001595823">
    <property type="component" value="Unassembled WGS sequence"/>
</dbReference>
<proteinExistence type="predicted"/>
<evidence type="ECO:0008006" key="4">
    <source>
        <dbReference type="Google" id="ProtNLM"/>
    </source>
</evidence>
<feature type="compositionally biased region" description="Basic and acidic residues" evidence="1">
    <location>
        <begin position="148"/>
        <end position="161"/>
    </location>
</feature>
<evidence type="ECO:0000313" key="2">
    <source>
        <dbReference type="EMBL" id="MFC4334615.1"/>
    </source>
</evidence>
<accession>A0ABV8TVK2</accession>
<reference evidence="3" key="1">
    <citation type="journal article" date="2019" name="Int. J. Syst. Evol. Microbiol.">
        <title>The Global Catalogue of Microorganisms (GCM) 10K type strain sequencing project: providing services to taxonomists for standard genome sequencing and annotation.</title>
        <authorList>
            <consortium name="The Broad Institute Genomics Platform"/>
            <consortium name="The Broad Institute Genome Sequencing Center for Infectious Disease"/>
            <person name="Wu L."/>
            <person name="Ma J."/>
        </authorList>
    </citation>
    <scope>NUCLEOTIDE SEQUENCE [LARGE SCALE GENOMIC DNA]</scope>
    <source>
        <strain evidence="3">IBRC-M 10908</strain>
    </source>
</reference>
<evidence type="ECO:0000313" key="3">
    <source>
        <dbReference type="Proteomes" id="UP001595823"/>
    </source>
</evidence>
<keyword evidence="3" id="KW-1185">Reference proteome</keyword>
<name>A0ABV8TVK2_9ACTN</name>
<comment type="caution">
    <text evidence="2">The sequence shown here is derived from an EMBL/GenBank/DDBJ whole genome shotgun (WGS) entry which is preliminary data.</text>
</comment>
<dbReference type="RefSeq" id="WP_380618475.1">
    <property type="nucleotide sequence ID" value="NZ_JBHSDK010000007.1"/>
</dbReference>
<organism evidence="2 3">
    <name type="scientific">Salininema proteolyticum</name>
    <dbReference type="NCBI Taxonomy" id="1607685"/>
    <lineage>
        <taxon>Bacteria</taxon>
        <taxon>Bacillati</taxon>
        <taxon>Actinomycetota</taxon>
        <taxon>Actinomycetes</taxon>
        <taxon>Glycomycetales</taxon>
        <taxon>Glycomycetaceae</taxon>
        <taxon>Salininema</taxon>
    </lineage>
</organism>
<dbReference type="EMBL" id="JBHSDK010000007">
    <property type="protein sequence ID" value="MFC4334615.1"/>
    <property type="molecule type" value="Genomic_DNA"/>
</dbReference>
<feature type="region of interest" description="Disordered" evidence="1">
    <location>
        <begin position="112"/>
        <end position="199"/>
    </location>
</feature>
<feature type="compositionally biased region" description="Basic and acidic residues" evidence="1">
    <location>
        <begin position="112"/>
        <end position="129"/>
    </location>
</feature>
<protein>
    <recommendedName>
        <fullName evidence="4">Helix-turn-helix domain-containing protein</fullName>
    </recommendedName>
</protein>
<gene>
    <name evidence="2" type="ORF">ACFPET_05325</name>
</gene>